<dbReference type="PANTHER" id="PTHR22945">
    <property type="entry name" value="SERPENTINE RECEPTOR, CLASS D DELTA"/>
    <property type="match status" value="1"/>
</dbReference>
<evidence type="ECO:0000313" key="7">
    <source>
        <dbReference type="EMBL" id="CAJ0598017.1"/>
    </source>
</evidence>
<keyword evidence="5 6" id="KW-0472">Membrane</keyword>
<comment type="similarity">
    <text evidence="2">Belongs to the nematode receptor-like protein srd family.</text>
</comment>
<evidence type="ECO:0000256" key="2">
    <source>
        <dbReference type="ARBA" id="ARBA00009166"/>
    </source>
</evidence>
<evidence type="ECO:0000313" key="8">
    <source>
        <dbReference type="Proteomes" id="UP001176961"/>
    </source>
</evidence>
<reference evidence="7" key="1">
    <citation type="submission" date="2023-07" db="EMBL/GenBank/DDBJ databases">
        <authorList>
            <consortium name="CYATHOMIX"/>
        </authorList>
    </citation>
    <scope>NUCLEOTIDE SEQUENCE</scope>
    <source>
        <strain evidence="7">N/A</strain>
    </source>
</reference>
<proteinExistence type="inferred from homology"/>
<dbReference type="PANTHER" id="PTHR22945:SF40">
    <property type="entry name" value="SERPENTINE RECEPTOR, CLASS D (DELTA)-RELATED"/>
    <property type="match status" value="1"/>
</dbReference>
<evidence type="ECO:0000256" key="4">
    <source>
        <dbReference type="ARBA" id="ARBA00022989"/>
    </source>
</evidence>
<gene>
    <name evidence="7" type="ORF">CYNAS_LOCUS10000</name>
</gene>
<evidence type="ECO:0000256" key="6">
    <source>
        <dbReference type="SAM" id="Phobius"/>
    </source>
</evidence>
<dbReference type="InterPro" id="IPR050920">
    <property type="entry name" value="Nematode_rcpt-like_delta"/>
</dbReference>
<dbReference type="GO" id="GO:0016020">
    <property type="term" value="C:membrane"/>
    <property type="evidence" value="ECO:0007669"/>
    <property type="project" value="UniProtKB-SubCell"/>
</dbReference>
<evidence type="ECO:0000256" key="3">
    <source>
        <dbReference type="ARBA" id="ARBA00022692"/>
    </source>
</evidence>
<protein>
    <recommendedName>
        <fullName evidence="9">G-protein coupled receptors family 1 profile domain-containing protein</fullName>
    </recommendedName>
</protein>
<dbReference type="Pfam" id="PF10317">
    <property type="entry name" value="7TM_GPCR_Srd"/>
    <property type="match status" value="1"/>
</dbReference>
<dbReference type="Proteomes" id="UP001176961">
    <property type="component" value="Unassembled WGS sequence"/>
</dbReference>
<feature type="transmembrane region" description="Helical" evidence="6">
    <location>
        <begin position="43"/>
        <end position="62"/>
    </location>
</feature>
<evidence type="ECO:0000256" key="5">
    <source>
        <dbReference type="ARBA" id="ARBA00023136"/>
    </source>
</evidence>
<comment type="subcellular location">
    <subcellularLocation>
        <location evidence="1">Membrane</location>
        <topology evidence="1">Multi-pass membrane protein</topology>
    </subcellularLocation>
</comment>
<feature type="transmembrane region" description="Helical" evidence="6">
    <location>
        <begin position="13"/>
        <end position="31"/>
    </location>
</feature>
<keyword evidence="4 6" id="KW-1133">Transmembrane helix</keyword>
<comment type="caution">
    <text evidence="7">The sequence shown here is derived from an EMBL/GenBank/DDBJ whole genome shotgun (WGS) entry which is preliminary data.</text>
</comment>
<name>A0AA36GTQ3_CYLNA</name>
<accession>A0AA36GTQ3</accession>
<dbReference type="AlphaFoldDB" id="A0AA36GTQ3"/>
<dbReference type="EMBL" id="CATQJL010000223">
    <property type="protein sequence ID" value="CAJ0598017.1"/>
    <property type="molecule type" value="Genomic_DNA"/>
</dbReference>
<dbReference type="InterPro" id="IPR019421">
    <property type="entry name" value="7TM_GPCR_serpentine_rcpt_Srd"/>
</dbReference>
<sequence length="104" mass="11227">MEAPGAVNIVSRALMNSFGTLFNVILIFMVFNKTTKPLRTYSILVLTTAVCDLIACASSLLHNERIMLIGVSNFLISYGTCCKLGSLTCGITLVLLSLSANMYV</sequence>
<evidence type="ECO:0000256" key="1">
    <source>
        <dbReference type="ARBA" id="ARBA00004141"/>
    </source>
</evidence>
<keyword evidence="3 6" id="KW-0812">Transmembrane</keyword>
<evidence type="ECO:0008006" key="9">
    <source>
        <dbReference type="Google" id="ProtNLM"/>
    </source>
</evidence>
<organism evidence="7 8">
    <name type="scientific">Cylicocyclus nassatus</name>
    <name type="common">Nematode worm</name>
    <dbReference type="NCBI Taxonomy" id="53992"/>
    <lineage>
        <taxon>Eukaryota</taxon>
        <taxon>Metazoa</taxon>
        <taxon>Ecdysozoa</taxon>
        <taxon>Nematoda</taxon>
        <taxon>Chromadorea</taxon>
        <taxon>Rhabditida</taxon>
        <taxon>Rhabditina</taxon>
        <taxon>Rhabditomorpha</taxon>
        <taxon>Strongyloidea</taxon>
        <taxon>Strongylidae</taxon>
        <taxon>Cylicocyclus</taxon>
    </lineage>
</organism>
<keyword evidence="8" id="KW-1185">Reference proteome</keyword>
<feature type="transmembrane region" description="Helical" evidence="6">
    <location>
        <begin position="74"/>
        <end position="98"/>
    </location>
</feature>